<accession>A0A4R2IY60</accession>
<dbReference type="InterPro" id="IPR050266">
    <property type="entry name" value="AB_hydrolase_sf"/>
</dbReference>
<dbReference type="SUPFAM" id="SSF53474">
    <property type="entry name" value="alpha/beta-Hydrolases"/>
    <property type="match status" value="1"/>
</dbReference>
<reference evidence="2 3" key="1">
    <citation type="journal article" date="2015" name="Stand. Genomic Sci.">
        <title>Genomic Encyclopedia of Bacterial and Archaeal Type Strains, Phase III: the genomes of soil and plant-associated and newly described type strains.</title>
        <authorList>
            <person name="Whitman W.B."/>
            <person name="Woyke T."/>
            <person name="Klenk H.P."/>
            <person name="Zhou Y."/>
            <person name="Lilburn T.G."/>
            <person name="Beck B.J."/>
            <person name="De Vos P."/>
            <person name="Vandamme P."/>
            <person name="Eisen J.A."/>
            <person name="Garrity G."/>
            <person name="Hugenholtz P."/>
            <person name="Kyrpides N.C."/>
        </authorList>
    </citation>
    <scope>NUCLEOTIDE SEQUENCE [LARGE SCALE GENOMIC DNA]</scope>
    <source>
        <strain evidence="2 3">VKM Ac-2541</strain>
    </source>
</reference>
<dbReference type="GO" id="GO:0003824">
    <property type="term" value="F:catalytic activity"/>
    <property type="evidence" value="ECO:0007669"/>
    <property type="project" value="UniProtKB-ARBA"/>
</dbReference>
<dbReference type="PANTHER" id="PTHR43798">
    <property type="entry name" value="MONOACYLGLYCEROL LIPASE"/>
    <property type="match status" value="1"/>
</dbReference>
<evidence type="ECO:0000313" key="2">
    <source>
        <dbReference type="EMBL" id="TCO49952.1"/>
    </source>
</evidence>
<dbReference type="Pfam" id="PF12697">
    <property type="entry name" value="Abhydrolase_6"/>
    <property type="match status" value="1"/>
</dbReference>
<dbReference type="InterPro" id="IPR000073">
    <property type="entry name" value="AB_hydrolase_1"/>
</dbReference>
<evidence type="ECO:0000313" key="3">
    <source>
        <dbReference type="Proteomes" id="UP000295573"/>
    </source>
</evidence>
<sequence length="237" mass="25313">MKLLLAHGWGANHHSWDPITALLAPQAEVLAPDLPGHGERAEESGLTIDRLVGDLAGQLDEPVVAIGHSMGGQVVARLAVQHPSLVQALVVIDPAYGADDAEMAGAPAVLADLRTRGTAAGVDFVDRAFAGLENSPLHQQARAQMARTPGAVLADLYESMYLAHGSIGARPATRAFLPTIHQPCLSLYSTEHAATFARSIPWPPGSTITVWPGTTHYLHQQHPHLFIDLLKTWLSTH</sequence>
<comment type="caution">
    <text evidence="2">The sequence shown here is derived from an EMBL/GenBank/DDBJ whole genome shotgun (WGS) entry which is preliminary data.</text>
</comment>
<dbReference type="RefSeq" id="WP_132144929.1">
    <property type="nucleotide sequence ID" value="NZ_SLWR01000002.1"/>
</dbReference>
<proteinExistence type="predicted"/>
<keyword evidence="3" id="KW-1185">Reference proteome</keyword>
<dbReference type="Gene3D" id="3.40.50.1820">
    <property type="entry name" value="alpha/beta hydrolase"/>
    <property type="match status" value="1"/>
</dbReference>
<protein>
    <submittedName>
        <fullName evidence="2">Pimeloyl-ACP methyl ester carboxylesterase</fullName>
    </submittedName>
</protein>
<dbReference type="OrthoDB" id="9785847at2"/>
<gene>
    <name evidence="2" type="ORF">EV646_10223</name>
</gene>
<dbReference type="InterPro" id="IPR029058">
    <property type="entry name" value="AB_hydrolase_fold"/>
</dbReference>
<feature type="domain" description="AB hydrolase-1" evidence="1">
    <location>
        <begin position="3"/>
        <end position="228"/>
    </location>
</feature>
<evidence type="ECO:0000259" key="1">
    <source>
        <dbReference type="Pfam" id="PF12697"/>
    </source>
</evidence>
<name>A0A4R2IY60_9ACTN</name>
<dbReference type="EMBL" id="SLWR01000002">
    <property type="protein sequence ID" value="TCO49952.1"/>
    <property type="molecule type" value="Genomic_DNA"/>
</dbReference>
<dbReference type="Proteomes" id="UP000295573">
    <property type="component" value="Unassembled WGS sequence"/>
</dbReference>
<dbReference type="AlphaFoldDB" id="A0A4R2IY60"/>
<organism evidence="2 3">
    <name type="scientific">Kribbella antiqua</name>
    <dbReference type="NCBI Taxonomy" id="2512217"/>
    <lineage>
        <taxon>Bacteria</taxon>
        <taxon>Bacillati</taxon>
        <taxon>Actinomycetota</taxon>
        <taxon>Actinomycetes</taxon>
        <taxon>Propionibacteriales</taxon>
        <taxon>Kribbellaceae</taxon>
        <taxon>Kribbella</taxon>
    </lineage>
</organism>